<dbReference type="Proteomes" id="UP001056778">
    <property type="component" value="Chromosome 5"/>
</dbReference>
<keyword evidence="2" id="KW-1185">Reference proteome</keyword>
<gene>
    <name evidence="1" type="ORF">MML48_5g00015173</name>
</gene>
<dbReference type="EMBL" id="CM043019">
    <property type="protein sequence ID" value="KAI4462249.1"/>
    <property type="molecule type" value="Genomic_DNA"/>
</dbReference>
<protein>
    <submittedName>
        <fullName evidence="1">Zinc finger cchc domain containing 8</fullName>
    </submittedName>
</protein>
<organism evidence="1 2">
    <name type="scientific">Holotrichia oblita</name>
    <name type="common">Chafer beetle</name>
    <dbReference type="NCBI Taxonomy" id="644536"/>
    <lineage>
        <taxon>Eukaryota</taxon>
        <taxon>Metazoa</taxon>
        <taxon>Ecdysozoa</taxon>
        <taxon>Arthropoda</taxon>
        <taxon>Hexapoda</taxon>
        <taxon>Insecta</taxon>
        <taxon>Pterygota</taxon>
        <taxon>Neoptera</taxon>
        <taxon>Endopterygota</taxon>
        <taxon>Coleoptera</taxon>
        <taxon>Polyphaga</taxon>
        <taxon>Scarabaeiformia</taxon>
        <taxon>Scarabaeidae</taxon>
        <taxon>Melolonthinae</taxon>
        <taxon>Holotrichia</taxon>
    </lineage>
</organism>
<sequence>MADVNNGLGKRKTLDSAIIFELDDEKDIPPDSPQNGALEPVPKVIRKDDIVDSSEGNLYQELSQTSVETNISMIEKLTELQEENMKLKRQLEIFSNKVCKCSLNVSTGSEESNHSKSTDNLITIKFHDEIAAEEYKHKFVKLLKSFSELTCMEDKLNINIIRKGNDDTDLMSPSKKRKRKKSKSKSKDLFVVDTTPSVARNDNMLKYVSKYLVTTPNELNDKDTNNIQKCSPVTSCFNCNQNHSLRECPVPKNFAKINAARNQLKQQAVKMRYHTDEEQKYSHFKPGVISADLKKALGVRSNEYPSYIYRMRCIGYPPGWMEDAQVTQSNISMYGIDGKELSMKNNKGSIDPDKVIEYPGFNMPLESGVWDDYKLYCCPPYSEKYSKTSMLQFINDKFQKEQDDLEACDMDLDQSSDETFPPGCEPKSKIETVERLSPSLIYLEQKKMELLAELGENNTTSTTADEKTDQVEASLVDEEENIPANNLNDSIEFEHTDFVVVDDSQGDVTSQNDESKCDKNDETIDCAQEETQNSKNLTKSTFGTPIVKSASPYNRLPNAENFSKDISPVINFENLPNSTGKYEQMTCILQKIRRTLKSTTEKL</sequence>
<reference evidence="1" key="1">
    <citation type="submission" date="2022-04" db="EMBL/GenBank/DDBJ databases">
        <title>Chromosome-scale genome assembly of Holotrichia oblita Faldermann.</title>
        <authorList>
            <person name="Rongchong L."/>
        </authorList>
    </citation>
    <scope>NUCLEOTIDE SEQUENCE</scope>
    <source>
        <strain evidence="1">81SQS9</strain>
    </source>
</reference>
<comment type="caution">
    <text evidence="1">The sequence shown here is derived from an EMBL/GenBank/DDBJ whole genome shotgun (WGS) entry which is preliminary data.</text>
</comment>
<evidence type="ECO:0000313" key="1">
    <source>
        <dbReference type="EMBL" id="KAI4462249.1"/>
    </source>
</evidence>
<evidence type="ECO:0000313" key="2">
    <source>
        <dbReference type="Proteomes" id="UP001056778"/>
    </source>
</evidence>
<accession>A0ACB9T677</accession>
<proteinExistence type="predicted"/>
<name>A0ACB9T677_HOLOL</name>